<gene>
    <name evidence="1" type="ORF">BIW11_04919</name>
</gene>
<reference evidence="1 2" key="1">
    <citation type="journal article" date="2017" name="Gigascience">
        <title>Draft genome of the honey bee ectoparasitic mite, Tropilaelaps mercedesae, is shaped by the parasitic life history.</title>
        <authorList>
            <person name="Dong X."/>
            <person name="Armstrong S.D."/>
            <person name="Xia D."/>
            <person name="Makepeace B.L."/>
            <person name="Darby A.C."/>
            <person name="Kadowaki T."/>
        </authorList>
    </citation>
    <scope>NUCLEOTIDE SEQUENCE [LARGE SCALE GENOMIC DNA]</scope>
    <source>
        <strain evidence="1">Wuxi-XJTLU</strain>
    </source>
</reference>
<proteinExistence type="predicted"/>
<comment type="caution">
    <text evidence="1">The sequence shown here is derived from an EMBL/GenBank/DDBJ whole genome shotgun (WGS) entry which is preliminary data.</text>
</comment>
<name>A0A1V9WZS7_9ACAR</name>
<evidence type="ECO:0000313" key="2">
    <source>
        <dbReference type="Proteomes" id="UP000192247"/>
    </source>
</evidence>
<accession>A0A1V9WZS7</accession>
<keyword evidence="2" id="KW-1185">Reference proteome</keyword>
<organism evidence="1 2">
    <name type="scientific">Tropilaelaps mercedesae</name>
    <dbReference type="NCBI Taxonomy" id="418985"/>
    <lineage>
        <taxon>Eukaryota</taxon>
        <taxon>Metazoa</taxon>
        <taxon>Ecdysozoa</taxon>
        <taxon>Arthropoda</taxon>
        <taxon>Chelicerata</taxon>
        <taxon>Arachnida</taxon>
        <taxon>Acari</taxon>
        <taxon>Parasitiformes</taxon>
        <taxon>Mesostigmata</taxon>
        <taxon>Gamasina</taxon>
        <taxon>Dermanyssoidea</taxon>
        <taxon>Laelapidae</taxon>
        <taxon>Tropilaelaps</taxon>
    </lineage>
</organism>
<protein>
    <submittedName>
        <fullName evidence="1">Uncharacterized protein</fullName>
    </submittedName>
</protein>
<dbReference type="Proteomes" id="UP000192247">
    <property type="component" value="Unassembled WGS sequence"/>
</dbReference>
<dbReference type="EMBL" id="MNPL01031204">
    <property type="protein sequence ID" value="OQR66769.1"/>
    <property type="molecule type" value="Genomic_DNA"/>
</dbReference>
<dbReference type="InParanoid" id="A0A1V9WZS7"/>
<evidence type="ECO:0000313" key="1">
    <source>
        <dbReference type="EMBL" id="OQR66769.1"/>
    </source>
</evidence>
<dbReference type="AlphaFoldDB" id="A0A1V9WZS7"/>
<sequence length="65" mass="7542">MCKRLCDENEAPLEPNKEDTRIRFFLANWIKETIAVGEPASIEIGKLGHQVEDTVEKCRRVVERE</sequence>